<sequence>MIVKTVNTYDIQINGQLLRIADQAELKVDIPPYKIKNLLLNEPRGNKYVNLITYNINCEEEILEVFLDTSNIIDNRDILLKSFIASLVDRGRINKKMMYQIRLNGEDILYKHDELQISSLFEAHNSGEFYTINDKKLKIEETALNLEVNNLTEIKSSILEIYQPDLDYLILYNSGIFAIVNKNGDIIPYPVIEVISLLYKKYKGEELTGLTGNNIEINNNSFLYKYYLIANSQFYIDDTDIYSEGFIII</sequence>
<comment type="caution">
    <text evidence="1">The sequence shown here is derived from an EMBL/GenBank/DDBJ whole genome shotgun (WGS) entry which is preliminary data.</text>
</comment>
<reference evidence="1 2" key="1">
    <citation type="submission" date="2018-08" db="EMBL/GenBank/DDBJ databases">
        <title>Genomic Encyclopedia of Type Strains, Phase IV (KMG-IV): sequencing the most valuable type-strain genomes for metagenomic binning, comparative biology and taxonomic classification.</title>
        <authorList>
            <person name="Goeker M."/>
        </authorList>
    </citation>
    <scope>NUCLEOTIDE SEQUENCE [LARGE SCALE GENOMIC DNA]</scope>
    <source>
        <strain evidence="1 2">DSM 17274</strain>
    </source>
</reference>
<name>A0A3E0AUZ1_9STAP</name>
<evidence type="ECO:0000313" key="1">
    <source>
        <dbReference type="EMBL" id="REG23491.1"/>
    </source>
</evidence>
<accession>A0A3E0AUZ1</accession>
<evidence type="ECO:0000313" key="2">
    <source>
        <dbReference type="Proteomes" id="UP000257076"/>
    </source>
</evidence>
<organism evidence="1 2">
    <name type="scientific">Jeotgalicoccus halotolerans</name>
    <dbReference type="NCBI Taxonomy" id="157227"/>
    <lineage>
        <taxon>Bacteria</taxon>
        <taxon>Bacillati</taxon>
        <taxon>Bacillota</taxon>
        <taxon>Bacilli</taxon>
        <taxon>Bacillales</taxon>
        <taxon>Staphylococcaceae</taxon>
        <taxon>Jeotgalicoccus</taxon>
    </lineage>
</organism>
<dbReference type="Proteomes" id="UP000257076">
    <property type="component" value="Unassembled WGS sequence"/>
</dbReference>
<dbReference type="EMBL" id="QUMW01000013">
    <property type="protein sequence ID" value="REG23491.1"/>
    <property type="molecule type" value="Genomic_DNA"/>
</dbReference>
<protein>
    <submittedName>
        <fullName evidence="1">Uncharacterized protein</fullName>
    </submittedName>
</protein>
<proteinExistence type="predicted"/>
<dbReference type="RefSeq" id="WP_115885646.1">
    <property type="nucleotide sequence ID" value="NZ_CBCSHX010000004.1"/>
</dbReference>
<dbReference type="OrthoDB" id="2388519at2"/>
<dbReference type="AlphaFoldDB" id="A0A3E0AUZ1"/>
<keyword evidence="2" id="KW-1185">Reference proteome</keyword>
<gene>
    <name evidence="1" type="ORF">DFR63_1867</name>
</gene>